<dbReference type="FunFam" id="2.120.10.30:FF:000108">
    <property type="entry name" value="NHL domain-containing protein"/>
    <property type="match status" value="1"/>
</dbReference>
<dbReference type="Proteomes" id="UP001497516">
    <property type="component" value="Chromosome 7"/>
</dbReference>
<dbReference type="Gene3D" id="2.120.10.30">
    <property type="entry name" value="TolB, C-terminal domain"/>
    <property type="match status" value="1"/>
</dbReference>
<dbReference type="AlphaFoldDB" id="A0AAV2FSZ4"/>
<dbReference type="SUPFAM" id="SSF63825">
    <property type="entry name" value="YWTD domain"/>
    <property type="match status" value="1"/>
</dbReference>
<proteinExistence type="predicted"/>
<keyword evidence="2" id="KW-1185">Reference proteome</keyword>
<dbReference type="InterPro" id="IPR011042">
    <property type="entry name" value="6-blade_b-propeller_TolB-like"/>
</dbReference>
<organism evidence="1 2">
    <name type="scientific">Linum trigynum</name>
    <dbReference type="NCBI Taxonomy" id="586398"/>
    <lineage>
        <taxon>Eukaryota</taxon>
        <taxon>Viridiplantae</taxon>
        <taxon>Streptophyta</taxon>
        <taxon>Embryophyta</taxon>
        <taxon>Tracheophyta</taxon>
        <taxon>Spermatophyta</taxon>
        <taxon>Magnoliopsida</taxon>
        <taxon>eudicotyledons</taxon>
        <taxon>Gunneridae</taxon>
        <taxon>Pentapetalae</taxon>
        <taxon>rosids</taxon>
        <taxon>fabids</taxon>
        <taxon>Malpighiales</taxon>
        <taxon>Linaceae</taxon>
        <taxon>Linum</taxon>
    </lineage>
</organism>
<protein>
    <recommendedName>
        <fullName evidence="3">NHL domain-containing protein</fullName>
    </recommendedName>
</protein>
<dbReference type="EMBL" id="OZ034820">
    <property type="protein sequence ID" value="CAL1401481.1"/>
    <property type="molecule type" value="Genomic_DNA"/>
</dbReference>
<evidence type="ECO:0008006" key="3">
    <source>
        <dbReference type="Google" id="ProtNLM"/>
    </source>
</evidence>
<sequence>MMQICRSLRQLLRFSRRISSGIYLGQSGEARRGYSVSTSVAPFRSFLRTTNYPGILWWNFSYSQRYSTASEEASTSIPAPAADGEVVSFVRSIADEHEGPNHVWLNVYYGDKPFLKRNGTFLILAGQFLQDSEIIAMLEKVKLLQQRFSELCVLGLHTGSSASFAADRDHVIDLIMKEYITFPILLSNKNFTEMENGACYIMFRDSENPLVQHEKDLDIGTLYAVVEEMQVLQKQNPGDGNSSMACLKSTWTKLADAVKEPYIVSPIQNLLLYFPGCISADISGSRLFFSDTNHHRIIISDGNGSILDCIGSSPGFEDGDFECAKLLRPGASFYDDTEDCLYFVDSENHAVRRADLERRVLETLYPSSSATVEKESLWTKIASKLGFGIAAVEAKSEEFDPQSLLFPWHLLKSEEEDHCLIINRSFETLWVMDLTTGEIKDVIKGFQKIRDTCGNLITDKLSLLKEMPSDWLEQQAGTYLSSKDTLYATLISSLTAFNGHVFACDTTAQKVVKMNRETRACSMFQLVNYRILGLPYWCSFPLERVYSLSPTHELWTDHLQHFNQLPGRTDVDIKVDIPIDTELVEPLHEGCIWRQARGAATEVSGTNAELESSEKVGVAQKWYDELDNLAFSSAAESETIVEDDDSTIADTENFEDDKVRIHCAVNTSPGLSEVIIYAPLYLRLRRDANVDEEDNQDKHAARIADILKWGSHGLTTRDSCIQLLSRSEKDLRDLVFVKPLHVRIRIECPNHPKAPDNTKDIILTNSTVDVHVSL</sequence>
<gene>
    <name evidence="1" type="ORF">LTRI10_LOCUS41534</name>
</gene>
<accession>A0AAV2FSZ4</accession>
<dbReference type="PANTHER" id="PTHR46388:SF3">
    <property type="entry name" value="DUF1618 DOMAIN-CONTAINING PROTEIN"/>
    <property type="match status" value="1"/>
</dbReference>
<dbReference type="PANTHER" id="PTHR46388">
    <property type="entry name" value="NHL REPEAT-CONTAINING PROTEIN 2"/>
    <property type="match status" value="1"/>
</dbReference>
<reference evidence="1 2" key="1">
    <citation type="submission" date="2024-04" db="EMBL/GenBank/DDBJ databases">
        <authorList>
            <person name="Fracassetti M."/>
        </authorList>
    </citation>
    <scope>NUCLEOTIDE SEQUENCE [LARGE SCALE GENOMIC DNA]</scope>
</reference>
<name>A0AAV2FSZ4_9ROSI</name>
<evidence type="ECO:0000313" key="2">
    <source>
        <dbReference type="Proteomes" id="UP001497516"/>
    </source>
</evidence>
<evidence type="ECO:0000313" key="1">
    <source>
        <dbReference type="EMBL" id="CAL1401481.1"/>
    </source>
</evidence>